<organism evidence="2 3">
    <name type="scientific">Sphingobacterium wenxiniae</name>
    <dbReference type="NCBI Taxonomy" id="683125"/>
    <lineage>
        <taxon>Bacteria</taxon>
        <taxon>Pseudomonadati</taxon>
        <taxon>Bacteroidota</taxon>
        <taxon>Sphingobacteriia</taxon>
        <taxon>Sphingobacteriales</taxon>
        <taxon>Sphingobacteriaceae</taxon>
        <taxon>Sphingobacterium</taxon>
    </lineage>
</organism>
<dbReference type="GO" id="GO:0006313">
    <property type="term" value="P:DNA transposition"/>
    <property type="evidence" value="ECO:0007669"/>
    <property type="project" value="InterPro"/>
</dbReference>
<feature type="domain" description="Transposase IS200-like" evidence="1">
    <location>
        <begin position="18"/>
        <end position="166"/>
    </location>
</feature>
<evidence type="ECO:0000313" key="2">
    <source>
        <dbReference type="EMBL" id="SFS69579.1"/>
    </source>
</evidence>
<protein>
    <submittedName>
        <fullName evidence="2">REP element-mobilizing transposase RayT</fullName>
    </submittedName>
</protein>
<keyword evidence="3" id="KW-1185">Reference proteome</keyword>
<dbReference type="Gene3D" id="3.30.70.1290">
    <property type="entry name" value="Transposase IS200-like"/>
    <property type="match status" value="1"/>
</dbReference>
<dbReference type="AlphaFoldDB" id="A0A1I6RY02"/>
<dbReference type="InterPro" id="IPR002686">
    <property type="entry name" value="Transposase_17"/>
</dbReference>
<dbReference type="InterPro" id="IPR036515">
    <property type="entry name" value="Transposase_17_sf"/>
</dbReference>
<dbReference type="OrthoDB" id="9794403at2"/>
<dbReference type="PANTHER" id="PTHR36966:SF1">
    <property type="entry name" value="REP-ASSOCIATED TYROSINE TRANSPOSASE"/>
    <property type="match status" value="1"/>
</dbReference>
<dbReference type="STRING" id="683125.SAMN05660206_10418"/>
<sequence>MYNKLDRRSIRLYGYDYSQEGLYFLTICCQDRICFLGEIIASEMILNEIGKQAKNCWLEIPNHFNNVKLHEYVIMPNHIHGIIQILGAKNFLPNEKNILYNGTKDISPLRGTSKTIGSIVRGFKIGVTKWVRQNTDIYNLWQRNYYEHIIRSNESYQRITDYIQNNPQNWMKDKFHQ</sequence>
<name>A0A1I6RY02_9SPHI</name>
<proteinExistence type="predicted"/>
<dbReference type="SUPFAM" id="SSF143422">
    <property type="entry name" value="Transposase IS200-like"/>
    <property type="match status" value="1"/>
</dbReference>
<reference evidence="2 3" key="1">
    <citation type="submission" date="2016-10" db="EMBL/GenBank/DDBJ databases">
        <authorList>
            <person name="de Groot N.N."/>
        </authorList>
    </citation>
    <scope>NUCLEOTIDE SEQUENCE [LARGE SCALE GENOMIC DNA]</scope>
    <source>
        <strain evidence="2 3">DSM 22789</strain>
    </source>
</reference>
<dbReference type="InterPro" id="IPR052715">
    <property type="entry name" value="RAYT_transposase"/>
</dbReference>
<dbReference type="RefSeq" id="WP_093364644.1">
    <property type="nucleotide sequence ID" value="NZ_FOZZ01000004.1"/>
</dbReference>
<dbReference type="Proteomes" id="UP000198785">
    <property type="component" value="Unassembled WGS sequence"/>
</dbReference>
<dbReference type="PANTHER" id="PTHR36966">
    <property type="entry name" value="REP-ASSOCIATED TYROSINE TRANSPOSASE"/>
    <property type="match status" value="1"/>
</dbReference>
<dbReference type="EMBL" id="FOZZ01000004">
    <property type="protein sequence ID" value="SFS69579.1"/>
    <property type="molecule type" value="Genomic_DNA"/>
</dbReference>
<dbReference type="GO" id="GO:0043565">
    <property type="term" value="F:sequence-specific DNA binding"/>
    <property type="evidence" value="ECO:0007669"/>
    <property type="project" value="TreeGrafter"/>
</dbReference>
<accession>A0A1I6RY02</accession>
<dbReference type="SMART" id="SM01321">
    <property type="entry name" value="Y1_Tnp"/>
    <property type="match status" value="1"/>
</dbReference>
<dbReference type="GO" id="GO:0004803">
    <property type="term" value="F:transposase activity"/>
    <property type="evidence" value="ECO:0007669"/>
    <property type="project" value="InterPro"/>
</dbReference>
<gene>
    <name evidence="2" type="ORF">SAMN05660206_10418</name>
</gene>
<evidence type="ECO:0000259" key="1">
    <source>
        <dbReference type="SMART" id="SM01321"/>
    </source>
</evidence>
<evidence type="ECO:0000313" key="3">
    <source>
        <dbReference type="Proteomes" id="UP000198785"/>
    </source>
</evidence>